<name>A0A4V3WT51_9MICO</name>
<dbReference type="EMBL" id="SSSM01000003">
    <property type="protein sequence ID" value="THG31914.1"/>
    <property type="molecule type" value="Genomic_DNA"/>
</dbReference>
<dbReference type="AlphaFoldDB" id="A0A4V3WT51"/>
<gene>
    <name evidence="2" type="ORF">E6C64_07680</name>
    <name evidence="1" type="ORF">E6C64_08535</name>
</gene>
<evidence type="ECO:0000313" key="2">
    <source>
        <dbReference type="EMBL" id="THG31914.1"/>
    </source>
</evidence>
<comment type="caution">
    <text evidence="1">The sequence shown here is derived from an EMBL/GenBank/DDBJ whole genome shotgun (WGS) entry which is preliminary data.</text>
</comment>
<keyword evidence="3" id="KW-1185">Reference proteome</keyword>
<evidence type="ECO:0008006" key="4">
    <source>
        <dbReference type="Google" id="ProtNLM"/>
    </source>
</evidence>
<evidence type="ECO:0000313" key="3">
    <source>
        <dbReference type="Proteomes" id="UP000309133"/>
    </source>
</evidence>
<proteinExistence type="predicted"/>
<reference evidence="1 3" key="1">
    <citation type="submission" date="2019-04" db="EMBL/GenBank/DDBJ databases">
        <authorList>
            <person name="Jiang L."/>
        </authorList>
    </citation>
    <scope>NUCLEOTIDE SEQUENCE [LARGE SCALE GENOMIC DNA]</scope>
    <source>
        <strain evidence="1 3">YIM 131853</strain>
    </source>
</reference>
<accession>A0A4V3WT51</accession>
<evidence type="ECO:0000313" key="1">
    <source>
        <dbReference type="EMBL" id="THG30677.1"/>
    </source>
</evidence>
<dbReference type="RefSeq" id="WP_136427034.1">
    <property type="nucleotide sequence ID" value="NZ_SSSM01000003.1"/>
</dbReference>
<dbReference type="Proteomes" id="UP000309133">
    <property type="component" value="Unassembled WGS sequence"/>
</dbReference>
<sequence>MPVINNTRKGFLSAAVTGNKTLTAADSGIVQDVQSDAVISLPASTAGLTFTIHVGQSATSGNQPTVTIDPNASDGVTGNGYTATVNKDLISDKTTNKYGDLITLRGTGTTGVTGWIVESVIGTWARQA</sequence>
<organism evidence="1 3">
    <name type="scientific">Naasia lichenicola</name>
    <dbReference type="NCBI Taxonomy" id="2565933"/>
    <lineage>
        <taxon>Bacteria</taxon>
        <taxon>Bacillati</taxon>
        <taxon>Actinomycetota</taxon>
        <taxon>Actinomycetes</taxon>
        <taxon>Micrococcales</taxon>
        <taxon>Microbacteriaceae</taxon>
        <taxon>Naasia</taxon>
    </lineage>
</organism>
<dbReference type="EMBL" id="SSSM01000004">
    <property type="protein sequence ID" value="THG30677.1"/>
    <property type="molecule type" value="Genomic_DNA"/>
</dbReference>
<protein>
    <recommendedName>
        <fullName evidence="4">DUF2190 family protein</fullName>
    </recommendedName>
</protein>